<evidence type="ECO:0000256" key="1">
    <source>
        <dbReference type="SAM" id="MobiDB-lite"/>
    </source>
</evidence>
<evidence type="ECO:0000313" key="2">
    <source>
        <dbReference type="EMBL" id="KAK2084581.1"/>
    </source>
</evidence>
<gene>
    <name evidence="2" type="ORF">P7K49_037614</name>
</gene>
<proteinExistence type="predicted"/>
<keyword evidence="3" id="KW-1185">Reference proteome</keyword>
<accession>A0ABQ9TIM6</accession>
<name>A0ABQ9TIM6_SAGOE</name>
<protein>
    <submittedName>
        <fullName evidence="2">Uncharacterized protein</fullName>
    </submittedName>
</protein>
<feature type="compositionally biased region" description="Low complexity" evidence="1">
    <location>
        <begin position="82"/>
        <end position="95"/>
    </location>
</feature>
<reference evidence="2 3" key="1">
    <citation type="submission" date="2023-05" db="EMBL/GenBank/DDBJ databases">
        <title>B98-5 Cell Line De Novo Hybrid Assembly: An Optical Mapping Approach.</title>
        <authorList>
            <person name="Kananen K."/>
            <person name="Auerbach J.A."/>
            <person name="Kautto E."/>
            <person name="Blachly J.S."/>
        </authorList>
    </citation>
    <scope>NUCLEOTIDE SEQUENCE [LARGE SCALE GENOMIC DNA]</scope>
    <source>
        <strain evidence="2">B95-8</strain>
        <tissue evidence="2">Cell line</tissue>
    </source>
</reference>
<dbReference type="EMBL" id="JASSZA010000022">
    <property type="protein sequence ID" value="KAK2084581.1"/>
    <property type="molecule type" value="Genomic_DNA"/>
</dbReference>
<feature type="non-terminal residue" evidence="2">
    <location>
        <position position="1"/>
    </location>
</feature>
<sequence length="105" mass="11191">RVYIVYSEPHNGEVAELEQESIALKVPGVGETRDASSRLTQPAPAASSAGGSGTRRGTHWSGCPDLDNEPDQEFPGKRDLSRGSGQQHGRSHGSQCPIGRLLGRQ</sequence>
<organism evidence="2 3">
    <name type="scientific">Saguinus oedipus</name>
    <name type="common">Cotton-top tamarin</name>
    <name type="synonym">Oedipomidas oedipus</name>
    <dbReference type="NCBI Taxonomy" id="9490"/>
    <lineage>
        <taxon>Eukaryota</taxon>
        <taxon>Metazoa</taxon>
        <taxon>Chordata</taxon>
        <taxon>Craniata</taxon>
        <taxon>Vertebrata</taxon>
        <taxon>Euteleostomi</taxon>
        <taxon>Mammalia</taxon>
        <taxon>Eutheria</taxon>
        <taxon>Euarchontoglires</taxon>
        <taxon>Primates</taxon>
        <taxon>Haplorrhini</taxon>
        <taxon>Platyrrhini</taxon>
        <taxon>Cebidae</taxon>
        <taxon>Callitrichinae</taxon>
        <taxon>Saguinus</taxon>
    </lineage>
</organism>
<feature type="region of interest" description="Disordered" evidence="1">
    <location>
        <begin position="28"/>
        <end position="105"/>
    </location>
</feature>
<comment type="caution">
    <text evidence="2">The sequence shown here is derived from an EMBL/GenBank/DDBJ whole genome shotgun (WGS) entry which is preliminary data.</text>
</comment>
<dbReference type="Proteomes" id="UP001266305">
    <property type="component" value="Unassembled WGS sequence"/>
</dbReference>
<evidence type="ECO:0000313" key="3">
    <source>
        <dbReference type="Proteomes" id="UP001266305"/>
    </source>
</evidence>